<evidence type="ECO:0000313" key="2">
    <source>
        <dbReference type="EMBL" id="WZN60746.1"/>
    </source>
</evidence>
<feature type="transmembrane region" description="Helical" evidence="1">
    <location>
        <begin position="202"/>
        <end position="222"/>
    </location>
</feature>
<reference evidence="2 3" key="1">
    <citation type="submission" date="2024-03" db="EMBL/GenBank/DDBJ databases">
        <title>Complete genome sequence of the green alga Chloropicon roscoffensis RCC1871.</title>
        <authorList>
            <person name="Lemieux C."/>
            <person name="Pombert J.-F."/>
            <person name="Otis C."/>
            <person name="Turmel M."/>
        </authorList>
    </citation>
    <scope>NUCLEOTIDE SEQUENCE [LARGE SCALE GENOMIC DNA]</scope>
    <source>
        <strain evidence="2 3">RCC1871</strain>
    </source>
</reference>
<keyword evidence="1" id="KW-1133">Transmembrane helix</keyword>
<keyword evidence="1" id="KW-0472">Membrane</keyword>
<dbReference type="PANTHER" id="PTHR35791">
    <property type="entry name" value="UPF0754 MEMBRANE PROTEIN YHEB"/>
    <property type="match status" value="1"/>
</dbReference>
<gene>
    <name evidence="2" type="ORF">HKI87_03g22800</name>
</gene>
<keyword evidence="3" id="KW-1185">Reference proteome</keyword>
<evidence type="ECO:0008006" key="4">
    <source>
        <dbReference type="Google" id="ProtNLM"/>
    </source>
</evidence>
<dbReference type="PANTHER" id="PTHR35791:SF1">
    <property type="entry name" value="UPF0754 MEMBRANE PROTEIN YHEB"/>
    <property type="match status" value="1"/>
</dbReference>
<keyword evidence="1" id="KW-0812">Transmembrane</keyword>
<feature type="transmembrane region" description="Helical" evidence="1">
    <location>
        <begin position="228"/>
        <end position="248"/>
    </location>
</feature>
<feature type="transmembrane region" description="Helical" evidence="1">
    <location>
        <begin position="402"/>
        <end position="421"/>
    </location>
</feature>
<protein>
    <recommendedName>
        <fullName evidence="4">DUF445 domain-containing protein</fullName>
    </recommendedName>
</protein>
<evidence type="ECO:0000313" key="3">
    <source>
        <dbReference type="Proteomes" id="UP001472866"/>
    </source>
</evidence>
<accession>A0AAX4P3S4</accession>
<dbReference type="EMBL" id="CP151503">
    <property type="protein sequence ID" value="WZN60746.1"/>
    <property type="molecule type" value="Genomic_DNA"/>
</dbReference>
<name>A0AAX4P3S4_9CHLO</name>
<dbReference type="Proteomes" id="UP001472866">
    <property type="component" value="Chromosome 03"/>
</dbReference>
<evidence type="ECO:0000256" key="1">
    <source>
        <dbReference type="SAM" id="Phobius"/>
    </source>
</evidence>
<sequence length="422" mass="48211">MTFYPIDFKGLKIWQPEGQPFGFFGWQVSLRPSLSIDMTPFQVSEDHYEYPNACWSLNPADFRRRSCSQGIIPAKAGKMAEIMVELMTSKLIDVREVFSRMDPKRMSRILSEDARGSLYKVVDGLGETQLPNIWSLVPSSALDECVIYLSEDIDRYVEGLMEELKNNIEEVMDLKHLVVSTALNQKELVVQMFQQIGESEFAFIRISGFYFGFAFGVIQSGIFYLYDAWWLLPVCGFLVGYVTNWLALKVIFAPIEPVQCGPFRAQGLFLKRQNEVSVMFAELSADYFLKPEGMWGEILRGARFERFKLMVENYTYRYMCEYLGNAKLPVMIYLGQEGLNHLSLKMASIILKDLPLIIPRSYAYTEQAMEIETTIETKLKHLPPIDFEGVLHPVFQEDEIKLIVVGGLLGFAAGMLQVATVL</sequence>
<dbReference type="AlphaFoldDB" id="A0AAX4P3S4"/>
<proteinExistence type="predicted"/>
<organism evidence="2 3">
    <name type="scientific">Chloropicon roscoffensis</name>
    <dbReference type="NCBI Taxonomy" id="1461544"/>
    <lineage>
        <taxon>Eukaryota</taxon>
        <taxon>Viridiplantae</taxon>
        <taxon>Chlorophyta</taxon>
        <taxon>Chloropicophyceae</taxon>
        <taxon>Chloropicales</taxon>
        <taxon>Chloropicaceae</taxon>
        <taxon>Chloropicon</taxon>
    </lineage>
</organism>